<protein>
    <recommendedName>
        <fullName evidence="5">Ubiquitin-like modifier-activating enzyme ATG7</fullName>
    </recommendedName>
</protein>
<dbReference type="GO" id="GO:0032446">
    <property type="term" value="P:protein modification by small protein conjugation"/>
    <property type="evidence" value="ECO:0007669"/>
    <property type="project" value="TreeGrafter"/>
</dbReference>
<proteinExistence type="predicted"/>
<evidence type="ECO:0000313" key="4">
    <source>
        <dbReference type="Proteomes" id="UP000075885"/>
    </source>
</evidence>
<dbReference type="PANTHER" id="PTHR10953:SF3">
    <property type="entry name" value="UBIQUITIN-LIKE MODIFIER-ACTIVATING ENZYME ATG7"/>
    <property type="match status" value="1"/>
</dbReference>
<dbReference type="Pfam" id="PF16420">
    <property type="entry name" value="ATG7_N"/>
    <property type="match status" value="1"/>
</dbReference>
<dbReference type="STRING" id="199890.A0A182PVR7"/>
<evidence type="ECO:0000259" key="2">
    <source>
        <dbReference type="Pfam" id="PF16420"/>
    </source>
</evidence>
<dbReference type="GO" id="GO:0019779">
    <property type="term" value="F:Atg8 activating enzyme activity"/>
    <property type="evidence" value="ECO:0007669"/>
    <property type="project" value="TreeGrafter"/>
</dbReference>
<dbReference type="Pfam" id="PF00899">
    <property type="entry name" value="ThiF"/>
    <property type="match status" value="1"/>
</dbReference>
<dbReference type="InterPro" id="IPR045886">
    <property type="entry name" value="ThiF/MoeB/HesA"/>
</dbReference>
<name>A0A182PVR7_9DIPT</name>
<dbReference type="GO" id="GO:0006995">
    <property type="term" value="P:cellular response to nitrogen starvation"/>
    <property type="evidence" value="ECO:0007669"/>
    <property type="project" value="TreeGrafter"/>
</dbReference>
<dbReference type="AlphaFoldDB" id="A0A182PVR7"/>
<sequence>TYHDDYVLGFRCKGVLLNHNTLESFKGCDKNAFLKNHAIQFYNNLMKETSLRSSSDLVNFLLLSFADLKTYKFYHWFAFPVPTELTYKYDEVCTITASSEEHLRTSIVQFMYQKPTPNEPFFLYHDQTGIQLLNEYIQHDNIEVNFHDKDMEKLYFCFYDPSGHESTPPGWHLRQLLTPVLAEQRIKIIRMTGATASELQLSQMTVYLPKHVPSANECSVWAWGVTHLTIVDCGQISLSNPIRQSLYRYQDALNGGKPKASTAAERLLEINPAAKITGINLKIPMPGHPVSKGKEDEETRDTLNKLVSLVEQHDVIYLLTDSRESRWLPTMLGAFHNKIIINAALGFDSYLVMRHGFNRSSESQRKDIASQTSPDIAGFRKINSCDLGCYFCNDIVSPGNSMKDRTLDQQCTVTRPGVSSMASADAPAYYRTPKTDPSGQEQEPEGLLGIIPHSIRGNIYTLQSMVTATERYTNCVACSSSILERYACSKEDFIINVLNGTESLEAIAGLNNMMSEMYDGDCIKVI</sequence>
<organism evidence="3 4">
    <name type="scientific">Anopheles epiroticus</name>
    <dbReference type="NCBI Taxonomy" id="199890"/>
    <lineage>
        <taxon>Eukaryota</taxon>
        <taxon>Metazoa</taxon>
        <taxon>Ecdysozoa</taxon>
        <taxon>Arthropoda</taxon>
        <taxon>Hexapoda</taxon>
        <taxon>Insecta</taxon>
        <taxon>Pterygota</taxon>
        <taxon>Neoptera</taxon>
        <taxon>Endopterygota</taxon>
        <taxon>Diptera</taxon>
        <taxon>Nematocera</taxon>
        <taxon>Culicoidea</taxon>
        <taxon>Culicidae</taxon>
        <taxon>Anophelinae</taxon>
        <taxon>Anopheles</taxon>
    </lineage>
</organism>
<reference evidence="3" key="2">
    <citation type="submission" date="2020-05" db="UniProtKB">
        <authorList>
            <consortium name="EnsemblMetazoa"/>
        </authorList>
    </citation>
    <scope>IDENTIFICATION</scope>
    <source>
        <strain evidence="3">Epiroticus2</strain>
    </source>
</reference>
<dbReference type="GO" id="GO:0034727">
    <property type="term" value="P:piecemeal microautophagy of the nucleus"/>
    <property type="evidence" value="ECO:0007669"/>
    <property type="project" value="TreeGrafter"/>
</dbReference>
<dbReference type="GO" id="GO:0000422">
    <property type="term" value="P:autophagy of mitochondrion"/>
    <property type="evidence" value="ECO:0007669"/>
    <property type="project" value="TreeGrafter"/>
</dbReference>
<dbReference type="GO" id="GO:0019778">
    <property type="term" value="F:Atg12 activating enzyme activity"/>
    <property type="evidence" value="ECO:0007669"/>
    <property type="project" value="TreeGrafter"/>
</dbReference>
<dbReference type="InterPro" id="IPR035985">
    <property type="entry name" value="Ubiquitin-activating_enz"/>
</dbReference>
<feature type="domain" description="Ubiquitin-like modifier-activating enzyme Atg7 N-terminal" evidence="2">
    <location>
        <begin position="10"/>
        <end position="189"/>
    </location>
</feature>
<dbReference type="PANTHER" id="PTHR10953">
    <property type="entry name" value="UBIQUITIN-ACTIVATING ENZYME E1"/>
    <property type="match status" value="1"/>
</dbReference>
<evidence type="ECO:0000313" key="3">
    <source>
        <dbReference type="EnsemblMetazoa" id="AEPI011054-PA"/>
    </source>
</evidence>
<dbReference type="Gene3D" id="3.40.140.70">
    <property type="entry name" value="Ubiquitin-like modifier-activating enzyme ATG7 N-terminal domain"/>
    <property type="match status" value="1"/>
</dbReference>
<dbReference type="InterPro" id="IPR042522">
    <property type="entry name" value="Atg7_N_1"/>
</dbReference>
<dbReference type="Proteomes" id="UP000075885">
    <property type="component" value="Unassembled WGS sequence"/>
</dbReference>
<dbReference type="GO" id="GO:0000045">
    <property type="term" value="P:autophagosome assembly"/>
    <property type="evidence" value="ECO:0007669"/>
    <property type="project" value="TreeGrafter"/>
</dbReference>
<evidence type="ECO:0008006" key="5">
    <source>
        <dbReference type="Google" id="ProtNLM"/>
    </source>
</evidence>
<reference evidence="4" key="1">
    <citation type="submission" date="2013-03" db="EMBL/GenBank/DDBJ databases">
        <title>The Genome Sequence of Anopheles epiroticus epiroticus2.</title>
        <authorList>
            <consortium name="The Broad Institute Genomics Platform"/>
            <person name="Neafsey D.E."/>
            <person name="Howell P."/>
            <person name="Walker B."/>
            <person name="Young S.K."/>
            <person name="Zeng Q."/>
            <person name="Gargeya S."/>
            <person name="Fitzgerald M."/>
            <person name="Haas B."/>
            <person name="Abouelleil A."/>
            <person name="Allen A.W."/>
            <person name="Alvarado L."/>
            <person name="Arachchi H.M."/>
            <person name="Berlin A.M."/>
            <person name="Chapman S.B."/>
            <person name="Gainer-Dewar J."/>
            <person name="Goldberg J."/>
            <person name="Griggs A."/>
            <person name="Gujja S."/>
            <person name="Hansen M."/>
            <person name="Howarth C."/>
            <person name="Imamovic A."/>
            <person name="Ireland A."/>
            <person name="Larimer J."/>
            <person name="McCowan C."/>
            <person name="Murphy C."/>
            <person name="Pearson M."/>
            <person name="Poon T.W."/>
            <person name="Priest M."/>
            <person name="Roberts A."/>
            <person name="Saif S."/>
            <person name="Shea T."/>
            <person name="Sisk P."/>
            <person name="Sykes S."/>
            <person name="Wortman J."/>
            <person name="Nusbaum C."/>
            <person name="Birren B."/>
        </authorList>
    </citation>
    <scope>NUCLEOTIDE SEQUENCE [LARGE SCALE GENOMIC DNA]</scope>
    <source>
        <strain evidence="4">Epiroticus2</strain>
    </source>
</reference>
<dbReference type="InterPro" id="IPR000594">
    <property type="entry name" value="ThiF_NAD_FAD-bd"/>
</dbReference>
<dbReference type="Gene3D" id="3.40.50.720">
    <property type="entry name" value="NAD(P)-binding Rossmann-like Domain"/>
    <property type="match status" value="1"/>
</dbReference>
<dbReference type="VEuPathDB" id="VectorBase:AEPI011054"/>
<evidence type="ECO:0000259" key="1">
    <source>
        <dbReference type="Pfam" id="PF00899"/>
    </source>
</evidence>
<keyword evidence="4" id="KW-1185">Reference proteome</keyword>
<dbReference type="GO" id="GO:0000407">
    <property type="term" value="C:phagophore assembly site"/>
    <property type="evidence" value="ECO:0007669"/>
    <property type="project" value="TreeGrafter"/>
</dbReference>
<dbReference type="SUPFAM" id="SSF69572">
    <property type="entry name" value="Activating enzymes of the ubiquitin-like proteins"/>
    <property type="match status" value="1"/>
</dbReference>
<dbReference type="InterPro" id="IPR032197">
    <property type="entry name" value="Atg7_N"/>
</dbReference>
<feature type="domain" description="THIF-type NAD/FAD binding fold" evidence="1">
    <location>
        <begin position="222"/>
        <end position="423"/>
    </location>
</feature>
<accession>A0A182PVR7</accession>
<dbReference type="EnsemblMetazoa" id="AEPI011054-RA">
    <property type="protein sequence ID" value="AEPI011054-PA"/>
    <property type="gene ID" value="AEPI011054"/>
</dbReference>